<organism evidence="1 2">
    <name type="scientific">Aspergillus sydowii CBS 593.65</name>
    <dbReference type="NCBI Taxonomy" id="1036612"/>
    <lineage>
        <taxon>Eukaryota</taxon>
        <taxon>Fungi</taxon>
        <taxon>Dikarya</taxon>
        <taxon>Ascomycota</taxon>
        <taxon>Pezizomycotina</taxon>
        <taxon>Eurotiomycetes</taxon>
        <taxon>Eurotiomycetidae</taxon>
        <taxon>Eurotiales</taxon>
        <taxon>Aspergillaceae</taxon>
        <taxon>Aspergillus</taxon>
        <taxon>Aspergillus subgen. Nidulantes</taxon>
    </lineage>
</organism>
<dbReference type="GeneID" id="63756165"/>
<accession>A0A1L9T600</accession>
<name>A0A1L9T600_9EURO</name>
<dbReference type="RefSeq" id="XP_040698529.1">
    <property type="nucleotide sequence ID" value="XM_040840092.1"/>
</dbReference>
<dbReference type="Proteomes" id="UP000184356">
    <property type="component" value="Unassembled WGS sequence"/>
</dbReference>
<dbReference type="AlphaFoldDB" id="A0A1L9T600"/>
<protein>
    <submittedName>
        <fullName evidence="1">Uncharacterized protein</fullName>
    </submittedName>
</protein>
<reference evidence="2" key="1">
    <citation type="journal article" date="2017" name="Genome Biol.">
        <title>Comparative genomics reveals high biological diversity and specific adaptations in the industrially and medically important fungal genus Aspergillus.</title>
        <authorList>
            <person name="de Vries R.P."/>
            <person name="Riley R."/>
            <person name="Wiebenga A."/>
            <person name="Aguilar-Osorio G."/>
            <person name="Amillis S."/>
            <person name="Uchima C.A."/>
            <person name="Anderluh G."/>
            <person name="Asadollahi M."/>
            <person name="Askin M."/>
            <person name="Barry K."/>
            <person name="Battaglia E."/>
            <person name="Bayram O."/>
            <person name="Benocci T."/>
            <person name="Braus-Stromeyer S.A."/>
            <person name="Caldana C."/>
            <person name="Canovas D."/>
            <person name="Cerqueira G.C."/>
            <person name="Chen F."/>
            <person name="Chen W."/>
            <person name="Choi C."/>
            <person name="Clum A."/>
            <person name="Dos Santos R.A."/>
            <person name="Damasio A.R."/>
            <person name="Diallinas G."/>
            <person name="Emri T."/>
            <person name="Fekete E."/>
            <person name="Flipphi M."/>
            <person name="Freyberg S."/>
            <person name="Gallo A."/>
            <person name="Gournas C."/>
            <person name="Habgood R."/>
            <person name="Hainaut M."/>
            <person name="Harispe M.L."/>
            <person name="Henrissat B."/>
            <person name="Hilden K.S."/>
            <person name="Hope R."/>
            <person name="Hossain A."/>
            <person name="Karabika E."/>
            <person name="Karaffa L."/>
            <person name="Karanyi Z."/>
            <person name="Krasevec N."/>
            <person name="Kuo A."/>
            <person name="Kusch H."/>
            <person name="LaButti K."/>
            <person name="Lagendijk E.L."/>
            <person name="Lapidus A."/>
            <person name="Levasseur A."/>
            <person name="Lindquist E."/>
            <person name="Lipzen A."/>
            <person name="Logrieco A.F."/>
            <person name="MacCabe A."/>
            <person name="Maekelae M.R."/>
            <person name="Malavazi I."/>
            <person name="Melin P."/>
            <person name="Meyer V."/>
            <person name="Mielnichuk N."/>
            <person name="Miskei M."/>
            <person name="Molnar A.P."/>
            <person name="Mule G."/>
            <person name="Ngan C.Y."/>
            <person name="Orejas M."/>
            <person name="Orosz E."/>
            <person name="Ouedraogo J.P."/>
            <person name="Overkamp K.M."/>
            <person name="Park H.-S."/>
            <person name="Perrone G."/>
            <person name="Piumi F."/>
            <person name="Punt P.J."/>
            <person name="Ram A.F."/>
            <person name="Ramon A."/>
            <person name="Rauscher S."/>
            <person name="Record E."/>
            <person name="Riano-Pachon D.M."/>
            <person name="Robert V."/>
            <person name="Roehrig J."/>
            <person name="Ruller R."/>
            <person name="Salamov A."/>
            <person name="Salih N.S."/>
            <person name="Samson R.A."/>
            <person name="Sandor E."/>
            <person name="Sanguinetti M."/>
            <person name="Schuetze T."/>
            <person name="Sepcic K."/>
            <person name="Shelest E."/>
            <person name="Sherlock G."/>
            <person name="Sophianopoulou V."/>
            <person name="Squina F.M."/>
            <person name="Sun H."/>
            <person name="Susca A."/>
            <person name="Todd R.B."/>
            <person name="Tsang A."/>
            <person name="Unkles S.E."/>
            <person name="van de Wiele N."/>
            <person name="van Rossen-Uffink D."/>
            <person name="Oliveira J.V."/>
            <person name="Vesth T.C."/>
            <person name="Visser J."/>
            <person name="Yu J.-H."/>
            <person name="Zhou M."/>
            <person name="Andersen M.R."/>
            <person name="Archer D.B."/>
            <person name="Baker S.E."/>
            <person name="Benoit I."/>
            <person name="Brakhage A.A."/>
            <person name="Braus G.H."/>
            <person name="Fischer R."/>
            <person name="Frisvad J.C."/>
            <person name="Goldman G.H."/>
            <person name="Houbraken J."/>
            <person name="Oakley B."/>
            <person name="Pocsi I."/>
            <person name="Scazzocchio C."/>
            <person name="Seiboth B."/>
            <person name="vanKuyk P.A."/>
            <person name="Wortman J."/>
            <person name="Dyer P.S."/>
            <person name="Grigoriev I.V."/>
        </authorList>
    </citation>
    <scope>NUCLEOTIDE SEQUENCE [LARGE SCALE GENOMIC DNA]</scope>
    <source>
        <strain evidence="2">CBS 593.65</strain>
    </source>
</reference>
<dbReference type="EMBL" id="KV878594">
    <property type="protein sequence ID" value="OJJ54723.1"/>
    <property type="molecule type" value="Genomic_DNA"/>
</dbReference>
<evidence type="ECO:0000313" key="1">
    <source>
        <dbReference type="EMBL" id="OJJ54723.1"/>
    </source>
</evidence>
<dbReference type="VEuPathDB" id="FungiDB:ASPSYDRAFT_1161524"/>
<sequence>MVCSLADHIIGAGIFLISFIVTDWAQKVPSVKFSWPRAWEDMWEHGRTDESPDAEGLPGTDLARLQQGIPDVLAQVQRLQSSVSDGRKELLDLTKKMVRFAAPLSMMFCRALLPDLQVSRPPLTIILCCNLLIDHFLTFLHGAKSQAHIRALNLAYSSIIN</sequence>
<keyword evidence="2" id="KW-1185">Reference proteome</keyword>
<gene>
    <name evidence="1" type="ORF">ASPSYDRAFT_1161524</name>
</gene>
<dbReference type="OrthoDB" id="4463882at2759"/>
<evidence type="ECO:0000313" key="2">
    <source>
        <dbReference type="Proteomes" id="UP000184356"/>
    </source>
</evidence>
<proteinExistence type="predicted"/>